<sequence length="133" mass="15008">MTAKPDTPLQIAELFFEHWNHNRIDDALAMLAEDVLYDNVPFPDIIGRSAIGDFHRGFGIGTDFLLDWKVTHIAVAGNVVLNERIDIFKHRNGGTITLPVMGTITVVDGEITVWRDYFDPADFDRQLAKVRGQ</sequence>
<reference evidence="2 3" key="1">
    <citation type="submission" date="2019-11" db="EMBL/GenBank/DDBJ databases">
        <title>Novel species isolated from a subtropical stream in China.</title>
        <authorList>
            <person name="Lu H."/>
        </authorList>
    </citation>
    <scope>NUCLEOTIDE SEQUENCE [LARGE SCALE GENOMIC DNA]</scope>
    <source>
        <strain evidence="2 3">FT26W</strain>
    </source>
</reference>
<organism evidence="2 3">
    <name type="scientific">Duganella aquatilis</name>
    <dbReference type="NCBI Taxonomy" id="2666082"/>
    <lineage>
        <taxon>Bacteria</taxon>
        <taxon>Pseudomonadati</taxon>
        <taxon>Pseudomonadota</taxon>
        <taxon>Betaproteobacteria</taxon>
        <taxon>Burkholderiales</taxon>
        <taxon>Oxalobacteraceae</taxon>
        <taxon>Telluria group</taxon>
        <taxon>Duganella</taxon>
    </lineage>
</organism>
<dbReference type="AlphaFoldDB" id="A0A844CPM1"/>
<dbReference type="GO" id="GO:0016787">
    <property type="term" value="F:hydrolase activity"/>
    <property type="evidence" value="ECO:0007669"/>
    <property type="project" value="UniProtKB-KW"/>
</dbReference>
<dbReference type="RefSeq" id="WP_154355707.1">
    <property type="nucleotide sequence ID" value="NZ_WKJL01000001.1"/>
</dbReference>
<protein>
    <submittedName>
        <fullName evidence="2">Limonene-1,2-epoxide hydrolase</fullName>
    </submittedName>
</protein>
<dbReference type="InterPro" id="IPR013100">
    <property type="entry name" value="LEH"/>
</dbReference>
<evidence type="ECO:0000259" key="1">
    <source>
        <dbReference type="Pfam" id="PF07858"/>
    </source>
</evidence>
<evidence type="ECO:0000313" key="2">
    <source>
        <dbReference type="EMBL" id="MRW82647.1"/>
    </source>
</evidence>
<comment type="caution">
    <text evidence="2">The sequence shown here is derived from an EMBL/GenBank/DDBJ whole genome shotgun (WGS) entry which is preliminary data.</text>
</comment>
<dbReference type="Proteomes" id="UP000439986">
    <property type="component" value="Unassembled WGS sequence"/>
</dbReference>
<dbReference type="InterPro" id="IPR032710">
    <property type="entry name" value="NTF2-like_dom_sf"/>
</dbReference>
<accession>A0A844CPM1</accession>
<dbReference type="Gene3D" id="3.10.450.50">
    <property type="match status" value="1"/>
</dbReference>
<keyword evidence="3" id="KW-1185">Reference proteome</keyword>
<proteinExistence type="predicted"/>
<dbReference type="EMBL" id="WKJL01000001">
    <property type="protein sequence ID" value="MRW82647.1"/>
    <property type="molecule type" value="Genomic_DNA"/>
</dbReference>
<evidence type="ECO:0000313" key="3">
    <source>
        <dbReference type="Proteomes" id="UP000439986"/>
    </source>
</evidence>
<dbReference type="SUPFAM" id="SSF54427">
    <property type="entry name" value="NTF2-like"/>
    <property type="match status" value="1"/>
</dbReference>
<keyword evidence="2" id="KW-0378">Hydrolase</keyword>
<feature type="domain" description="Limonene-1,2-epoxide hydrolase" evidence="1">
    <location>
        <begin position="8"/>
        <end position="126"/>
    </location>
</feature>
<name>A0A844CPM1_9BURK</name>
<dbReference type="Pfam" id="PF07858">
    <property type="entry name" value="LEH"/>
    <property type="match status" value="1"/>
</dbReference>
<gene>
    <name evidence="2" type="ORF">GJ698_00900</name>
</gene>